<dbReference type="InterPro" id="IPR000210">
    <property type="entry name" value="BTB/POZ_dom"/>
</dbReference>
<evidence type="ECO:0000313" key="7">
    <source>
        <dbReference type="EMBL" id="GMH06360.1"/>
    </source>
</evidence>
<feature type="domain" description="BTB" evidence="6">
    <location>
        <begin position="95"/>
        <end position="163"/>
    </location>
</feature>
<dbReference type="SMART" id="SM00551">
    <property type="entry name" value="ZnF_TAZ"/>
    <property type="match status" value="1"/>
</dbReference>
<dbReference type="Proteomes" id="UP001279734">
    <property type="component" value="Unassembled WGS sequence"/>
</dbReference>
<dbReference type="InterPro" id="IPR035898">
    <property type="entry name" value="TAZ_dom_sf"/>
</dbReference>
<protein>
    <recommendedName>
        <fullName evidence="6">BTB domain-containing protein</fullName>
    </recommendedName>
</protein>
<dbReference type="Gene3D" id="3.30.710.10">
    <property type="entry name" value="Potassium Channel Kv1.1, Chain A"/>
    <property type="match status" value="1"/>
</dbReference>
<dbReference type="GO" id="GO:0008270">
    <property type="term" value="F:zinc ion binding"/>
    <property type="evidence" value="ECO:0007669"/>
    <property type="project" value="UniProtKB-KW"/>
</dbReference>
<dbReference type="GO" id="GO:0009725">
    <property type="term" value="P:response to hormone"/>
    <property type="evidence" value="ECO:0007669"/>
    <property type="project" value="UniProtKB-ARBA"/>
</dbReference>
<dbReference type="Pfam" id="PF00651">
    <property type="entry name" value="BTB"/>
    <property type="match status" value="1"/>
</dbReference>
<dbReference type="FunFam" id="1.25.40.420:FF:000012">
    <property type="entry name" value="BTB/POZ and TAZ domain-containing protein 2"/>
    <property type="match status" value="1"/>
</dbReference>
<keyword evidence="4" id="KW-0833">Ubl conjugation pathway</keyword>
<dbReference type="GO" id="GO:0006355">
    <property type="term" value="P:regulation of DNA-templated transcription"/>
    <property type="evidence" value="ECO:0007669"/>
    <property type="project" value="UniProtKB-ARBA"/>
</dbReference>
<keyword evidence="5" id="KW-0862">Zinc</keyword>
<dbReference type="GO" id="GO:0009751">
    <property type="term" value="P:response to salicylic acid"/>
    <property type="evidence" value="ECO:0007669"/>
    <property type="project" value="UniProtKB-ARBA"/>
</dbReference>
<evidence type="ECO:0000256" key="5">
    <source>
        <dbReference type="ARBA" id="ARBA00022833"/>
    </source>
</evidence>
<organism evidence="7 8">
    <name type="scientific">Nepenthes gracilis</name>
    <name type="common">Slender pitcher plant</name>
    <dbReference type="NCBI Taxonomy" id="150966"/>
    <lineage>
        <taxon>Eukaryota</taxon>
        <taxon>Viridiplantae</taxon>
        <taxon>Streptophyta</taxon>
        <taxon>Embryophyta</taxon>
        <taxon>Tracheophyta</taxon>
        <taxon>Spermatophyta</taxon>
        <taxon>Magnoliopsida</taxon>
        <taxon>eudicotyledons</taxon>
        <taxon>Gunneridae</taxon>
        <taxon>Pentapetalae</taxon>
        <taxon>Caryophyllales</taxon>
        <taxon>Nepenthaceae</taxon>
        <taxon>Nepenthes</taxon>
    </lineage>
</organism>
<dbReference type="SUPFAM" id="SSF57933">
    <property type="entry name" value="TAZ domain"/>
    <property type="match status" value="1"/>
</dbReference>
<evidence type="ECO:0000256" key="4">
    <source>
        <dbReference type="ARBA" id="ARBA00022786"/>
    </source>
</evidence>
<proteinExistence type="predicted"/>
<name>A0AAD3XJ60_NEPGR</name>
<dbReference type="FunFam" id="1.20.1020.10:FF:000004">
    <property type="entry name" value="BTB/POZ and TAZ domain-containing protein 2"/>
    <property type="match status" value="1"/>
</dbReference>
<evidence type="ECO:0000256" key="1">
    <source>
        <dbReference type="ARBA" id="ARBA00004906"/>
    </source>
</evidence>
<dbReference type="InterPro" id="IPR000197">
    <property type="entry name" value="Znf_TAZ"/>
</dbReference>
<keyword evidence="8" id="KW-1185">Reference proteome</keyword>
<dbReference type="InterPro" id="IPR011333">
    <property type="entry name" value="SKP1/BTB/POZ_sf"/>
</dbReference>
<dbReference type="GO" id="GO:0005516">
    <property type="term" value="F:calmodulin binding"/>
    <property type="evidence" value="ECO:0007669"/>
    <property type="project" value="UniProtKB-ARBA"/>
</dbReference>
<dbReference type="GO" id="GO:0042542">
    <property type="term" value="P:response to hydrogen peroxide"/>
    <property type="evidence" value="ECO:0007669"/>
    <property type="project" value="UniProtKB-ARBA"/>
</dbReference>
<sequence>MSIFEAPSISQPFGIIERSSETRINNKMGKIEDVCEELPFSKGEVRPVPTPLPARPTSYLQKLFLMERSSLGGKSFVSTATRDLWEQLFDEAYGADVVICTDFGGKIYAHASILSMASPVMKNKLKQSKGRNQRKSFSIHGVPHDAIRVFIRFLYSSCYDLEEMEEFVLHLLVLSHVFIVPHLKRECERCLEKGQLNVENVIDIFQLALLCDSPRLSLICHRMILNNFKVVSATEGWRVMTESHPVLEKEILRSITEADNRKEGRLRKLNERKMYLQLYEAMEALVHICRDGCRTIGPHDKVPKKDQAPCNFAACKGLELLVRHFAACKLRVPGGCVPCRRMWQLLELHSYLCADSNVCRVPLCKNFKERTKKQNKKDEMRWKILARKILRSKSISGAPYFSIATSSS</sequence>
<dbReference type="EMBL" id="BSYO01000006">
    <property type="protein sequence ID" value="GMH06360.1"/>
    <property type="molecule type" value="Genomic_DNA"/>
</dbReference>
<dbReference type="PANTHER" id="PTHR46287:SF11">
    <property type="entry name" value="BTB_POZ AND TAZ DOMAIN-CONTAINING PROTEIN 4"/>
    <property type="match status" value="1"/>
</dbReference>
<dbReference type="Gene3D" id="1.20.1020.10">
    <property type="entry name" value="TAZ domain"/>
    <property type="match status" value="1"/>
</dbReference>
<dbReference type="PANTHER" id="PTHR46287">
    <property type="entry name" value="BTB/POZ AND TAZ DOMAIN-CONTAINING PROTEIN 3-RELATED"/>
    <property type="match status" value="1"/>
</dbReference>
<evidence type="ECO:0000313" key="8">
    <source>
        <dbReference type="Proteomes" id="UP001279734"/>
    </source>
</evidence>
<gene>
    <name evidence="7" type="ORF">Nepgr_008200</name>
</gene>
<dbReference type="PROSITE" id="PS50097">
    <property type="entry name" value="BTB"/>
    <property type="match status" value="1"/>
</dbReference>
<keyword evidence="3" id="KW-0863">Zinc-finger</keyword>
<dbReference type="AlphaFoldDB" id="A0AAD3XJ60"/>
<dbReference type="CDD" id="cd14733">
    <property type="entry name" value="BACK"/>
    <property type="match status" value="1"/>
</dbReference>
<dbReference type="Gene3D" id="1.25.40.420">
    <property type="match status" value="1"/>
</dbReference>
<evidence type="ECO:0000259" key="6">
    <source>
        <dbReference type="PROSITE" id="PS50097"/>
    </source>
</evidence>
<dbReference type="Pfam" id="PF02135">
    <property type="entry name" value="zf-TAZ"/>
    <property type="match status" value="1"/>
</dbReference>
<comment type="pathway">
    <text evidence="1">Protein modification; protein ubiquitination.</text>
</comment>
<evidence type="ECO:0000256" key="3">
    <source>
        <dbReference type="ARBA" id="ARBA00022771"/>
    </source>
</evidence>
<dbReference type="SUPFAM" id="SSF54695">
    <property type="entry name" value="POZ domain"/>
    <property type="match status" value="1"/>
</dbReference>
<accession>A0AAD3XJ60</accession>
<evidence type="ECO:0000256" key="2">
    <source>
        <dbReference type="ARBA" id="ARBA00022723"/>
    </source>
</evidence>
<comment type="caution">
    <text evidence="7">The sequence shown here is derived from an EMBL/GenBank/DDBJ whole genome shotgun (WGS) entry which is preliminary data.</text>
</comment>
<keyword evidence="2" id="KW-0479">Metal-binding</keyword>
<dbReference type="InterPro" id="IPR044513">
    <property type="entry name" value="BT1/2/3/4/5"/>
</dbReference>
<dbReference type="SMART" id="SM00225">
    <property type="entry name" value="BTB"/>
    <property type="match status" value="1"/>
</dbReference>
<reference evidence="7" key="1">
    <citation type="submission" date="2023-05" db="EMBL/GenBank/DDBJ databases">
        <title>Nepenthes gracilis genome sequencing.</title>
        <authorList>
            <person name="Fukushima K."/>
        </authorList>
    </citation>
    <scope>NUCLEOTIDE SEQUENCE</scope>
    <source>
        <strain evidence="7">SING2019-196</strain>
    </source>
</reference>